<dbReference type="Pfam" id="PF01571">
    <property type="entry name" value="GCV_T"/>
    <property type="match status" value="1"/>
</dbReference>
<evidence type="ECO:0000259" key="5">
    <source>
        <dbReference type="Pfam" id="PF16350"/>
    </source>
</evidence>
<dbReference type="InterPro" id="IPR013977">
    <property type="entry name" value="GcvT_C"/>
</dbReference>
<dbReference type="Pfam" id="PF08669">
    <property type="entry name" value="GCV_T_C"/>
    <property type="match status" value="1"/>
</dbReference>
<keyword evidence="7" id="KW-1185">Reference proteome</keyword>
<feature type="domain" description="GCVT N-terminal" evidence="3">
    <location>
        <begin position="438"/>
        <end position="721"/>
    </location>
</feature>
<dbReference type="PANTHER" id="PTHR43757">
    <property type="entry name" value="AMINOMETHYLTRANSFERASE"/>
    <property type="match status" value="1"/>
</dbReference>
<dbReference type="Proteomes" id="UP000243528">
    <property type="component" value="Unassembled WGS sequence"/>
</dbReference>
<dbReference type="SUPFAM" id="SSF101790">
    <property type="entry name" value="Aminomethyltransferase beta-barrel domain"/>
    <property type="match status" value="1"/>
</dbReference>
<gene>
    <name evidence="6" type="ORF">CLV30_12459</name>
</gene>
<dbReference type="SUPFAM" id="SSF51905">
    <property type="entry name" value="FAD/NAD(P)-binding domain"/>
    <property type="match status" value="1"/>
</dbReference>
<dbReference type="Pfam" id="PF16350">
    <property type="entry name" value="FAO_M"/>
    <property type="match status" value="1"/>
</dbReference>
<comment type="similarity">
    <text evidence="1">Belongs to the GcvT family.</text>
</comment>
<dbReference type="Pfam" id="PF01266">
    <property type="entry name" value="DAO"/>
    <property type="match status" value="1"/>
</dbReference>
<dbReference type="Gene3D" id="3.50.50.60">
    <property type="entry name" value="FAD/NAD(P)-binding domain"/>
    <property type="match status" value="1"/>
</dbReference>
<feature type="domain" description="Aminomethyltransferase C-terminal" evidence="4">
    <location>
        <begin position="767"/>
        <end position="834"/>
    </location>
</feature>
<dbReference type="InterPro" id="IPR029043">
    <property type="entry name" value="GcvT/YgfZ_C"/>
</dbReference>
<evidence type="ECO:0000259" key="4">
    <source>
        <dbReference type="Pfam" id="PF08669"/>
    </source>
</evidence>
<dbReference type="Gene3D" id="2.40.30.110">
    <property type="entry name" value="Aminomethyltransferase beta-barrel domains"/>
    <property type="match status" value="1"/>
</dbReference>
<accession>A0A2P8DIF4</accession>
<evidence type="ECO:0000313" key="6">
    <source>
        <dbReference type="EMBL" id="PSK96971.1"/>
    </source>
</evidence>
<evidence type="ECO:0000259" key="3">
    <source>
        <dbReference type="Pfam" id="PF01571"/>
    </source>
</evidence>
<dbReference type="AlphaFoldDB" id="A0A2P8DIF4"/>
<feature type="domain" description="FAD dependent oxidoreductase" evidence="2">
    <location>
        <begin position="9"/>
        <end position="376"/>
    </location>
</feature>
<dbReference type="InterPro" id="IPR028896">
    <property type="entry name" value="GcvT/YgfZ/DmdA"/>
</dbReference>
<dbReference type="PANTHER" id="PTHR43757:SF2">
    <property type="entry name" value="AMINOMETHYLTRANSFERASE, MITOCHONDRIAL"/>
    <property type="match status" value="1"/>
</dbReference>
<dbReference type="InterPro" id="IPR036188">
    <property type="entry name" value="FAD/NAD-bd_sf"/>
</dbReference>
<sequence length="850" mass="92587">MSSLPERADVVVIGAGIVGNSIVHHLADRGWRNIVLLDKGPLPDPGGSTGHASNFIFPVDHSKEITALTLDSMRQYEKFGTLTTCGGVEISRTEERDQELLRRMSSATSWGVPAEMISPARVGELVPFVDTSLIRTAFWTPSVAVVDPLQTGALMREHARALGALTVSANTEVLGIDTEEAGTPGTRTVRTVHTDKGDIETDTVVVACGVWSRRIAGMAGASIPLTPAVHQMIDVGPIPELAATGQEIAYPIVRDMDPLMYERQSGADLEVGSYAHRPILHDPDDIPSIAASALSPTQLPFTQEDFDPQLATALELFGPILDREEVGVRHAINGLLSLTPDGSPVLGETPEVRGLWSAAAVWIKEGPGVGRMVAEWMTDGSAEIDLHSADIARFYPNQRAATHVRARASEGFNKTYGIVHPREQWESSRGQRLSPFFARERELGAQFFEVGGWERPHWYESNRHLLEEMQPHAPAPEMLRERPAEWDGRWWSPITNAEHLAMRERAAMIDLSAFAHFDVAGPGALDYVQRMVVAQVDRPVGRIMYTPVLSPGGGFRSDLTVVRLGTRHFRIVTGGADGARDLQWFTTHLPSDGSVTLTDLTSATCTVGLWGPRARDILGELTADDVSHEGFGFGTARWLTVDTVPVLALRISYVGDLGWELHAPFDQGRRLWDAVEEAGRPHGVVPAGIGVYGTTGRLEKGYRLMGAELEAEYDPVEAGLALPKVKDADFVGRDAYLRARGHDPVATLCTLTVDDHHDSGGTRRYPQGGEPILTPDGERIVDRKGRGSYVTSAGSGPSVGRYLLMAYLPPEHAVEGTALTVGYMGERYPVTVARAGRTPLFDPDDERMKR</sequence>
<name>A0A2P8DIF4_9ACTN</name>
<evidence type="ECO:0000313" key="7">
    <source>
        <dbReference type="Proteomes" id="UP000243528"/>
    </source>
</evidence>
<dbReference type="OrthoDB" id="2055370at2"/>
<evidence type="ECO:0000259" key="2">
    <source>
        <dbReference type="Pfam" id="PF01266"/>
    </source>
</evidence>
<dbReference type="Gene3D" id="3.30.70.1400">
    <property type="entry name" value="Aminomethyltransferase beta-barrel domains"/>
    <property type="match status" value="1"/>
</dbReference>
<comment type="caution">
    <text evidence="6">The sequence shown here is derived from an EMBL/GenBank/DDBJ whole genome shotgun (WGS) entry which is preliminary data.</text>
</comment>
<feature type="domain" description="FAD dependent oxidoreductase central" evidence="5">
    <location>
        <begin position="379"/>
        <end position="434"/>
    </location>
</feature>
<dbReference type="InterPro" id="IPR006076">
    <property type="entry name" value="FAD-dep_OxRdtase"/>
</dbReference>
<dbReference type="Gene3D" id="3.30.9.10">
    <property type="entry name" value="D-Amino Acid Oxidase, subunit A, domain 2"/>
    <property type="match status" value="1"/>
</dbReference>
<dbReference type="SUPFAM" id="SSF54373">
    <property type="entry name" value="FAD-linked reductases, C-terminal domain"/>
    <property type="match status" value="1"/>
</dbReference>
<organism evidence="6 7">
    <name type="scientific">Haloactinopolyspora alba</name>
    <dbReference type="NCBI Taxonomy" id="648780"/>
    <lineage>
        <taxon>Bacteria</taxon>
        <taxon>Bacillati</taxon>
        <taxon>Actinomycetota</taxon>
        <taxon>Actinomycetes</taxon>
        <taxon>Jiangellales</taxon>
        <taxon>Jiangellaceae</taxon>
        <taxon>Haloactinopolyspora</taxon>
    </lineage>
</organism>
<evidence type="ECO:0000256" key="1">
    <source>
        <dbReference type="ARBA" id="ARBA00008609"/>
    </source>
</evidence>
<proteinExistence type="inferred from homology"/>
<reference evidence="6 7" key="1">
    <citation type="submission" date="2018-03" db="EMBL/GenBank/DDBJ databases">
        <title>Genomic Encyclopedia of Archaeal and Bacterial Type Strains, Phase II (KMG-II): from individual species to whole genera.</title>
        <authorList>
            <person name="Goeker M."/>
        </authorList>
    </citation>
    <scope>NUCLEOTIDE SEQUENCE [LARGE SCALE GENOMIC DNA]</scope>
    <source>
        <strain evidence="6 7">DSM 45211</strain>
    </source>
</reference>
<dbReference type="RefSeq" id="WP_106539538.1">
    <property type="nucleotide sequence ID" value="NZ_PYGE01000024.1"/>
</dbReference>
<protein>
    <submittedName>
        <fullName evidence="6">Dimethylglycine oxidase</fullName>
    </submittedName>
</protein>
<dbReference type="EMBL" id="PYGE01000024">
    <property type="protein sequence ID" value="PSK96971.1"/>
    <property type="molecule type" value="Genomic_DNA"/>
</dbReference>
<dbReference type="Gene3D" id="3.30.1360.120">
    <property type="entry name" value="Probable tRNA modification gtpase trme, domain 1"/>
    <property type="match status" value="1"/>
</dbReference>
<dbReference type="SUPFAM" id="SSF103025">
    <property type="entry name" value="Folate-binding domain"/>
    <property type="match status" value="1"/>
</dbReference>
<dbReference type="InterPro" id="IPR006222">
    <property type="entry name" value="GCVT_N"/>
</dbReference>
<dbReference type="InterPro" id="IPR027266">
    <property type="entry name" value="TrmE/GcvT-like"/>
</dbReference>
<dbReference type="InterPro" id="IPR032503">
    <property type="entry name" value="FAO_M"/>
</dbReference>